<gene>
    <name evidence="1" type="ORF">SAMN05444320_102260</name>
</gene>
<dbReference type="Proteomes" id="UP000184501">
    <property type="component" value="Unassembled WGS sequence"/>
</dbReference>
<accession>A0A1M4Y6Y2</accession>
<evidence type="ECO:0008006" key="3">
    <source>
        <dbReference type="Google" id="ProtNLM"/>
    </source>
</evidence>
<dbReference type="PANTHER" id="PTHR23026">
    <property type="entry name" value="NADPH NITROREDUCTASE"/>
    <property type="match status" value="1"/>
</dbReference>
<dbReference type="OrthoDB" id="8156917at2"/>
<keyword evidence="2" id="KW-1185">Reference proteome</keyword>
<sequence>MNTMTPDRGVLRAAVALACRAPSAYNAQPWRWRADHDALHLHADRSRSLRSADPGDRELLLGCGATLHHMTTALAVLGWNTAVHRLPSSADPDHLAAIRFTGRRAPGEYDDAVLAAIDARATDRRPYSGRPAPPGSLAAMAAVAREHGAEAWVVVGEHRDVLTAAFAAAAAIQSGDDAYRAELAAWTGRGIHARDGIPEVSAPSSGLRYGEMVMRDFGAPARLHRRWASPEELGQLVVVGTVADDRSSRLRAGEAVSAALLTAELHGLAASPLSQALEVPRTRDVVRWEVLDGKGFPQLVLRVGVRPAGSLPPLVTPRRPVAEVFEQTVGEPVGVRDTRG</sequence>
<dbReference type="InterPro" id="IPR050627">
    <property type="entry name" value="Nitroreductase/BluB"/>
</dbReference>
<evidence type="ECO:0000313" key="2">
    <source>
        <dbReference type="Proteomes" id="UP000184501"/>
    </source>
</evidence>
<dbReference type="EMBL" id="FQVN01000002">
    <property type="protein sequence ID" value="SHF01468.1"/>
    <property type="molecule type" value="Genomic_DNA"/>
</dbReference>
<reference evidence="1 2" key="1">
    <citation type="submission" date="2016-11" db="EMBL/GenBank/DDBJ databases">
        <authorList>
            <person name="Jaros S."/>
            <person name="Januszkiewicz K."/>
            <person name="Wedrychowicz H."/>
        </authorList>
    </citation>
    <scope>NUCLEOTIDE SEQUENCE [LARGE SCALE GENOMIC DNA]</scope>
    <source>
        <strain evidence="1 2">DSM 44523</strain>
    </source>
</reference>
<proteinExistence type="predicted"/>
<dbReference type="PANTHER" id="PTHR23026:SF123">
    <property type="entry name" value="NAD(P)H NITROREDUCTASE RV3131-RELATED"/>
    <property type="match status" value="1"/>
</dbReference>
<dbReference type="InterPro" id="IPR000415">
    <property type="entry name" value="Nitroreductase-like"/>
</dbReference>
<dbReference type="AlphaFoldDB" id="A0A1M4Y6Y2"/>
<protein>
    <recommendedName>
        <fullName evidence="3">Nitroreductase family protein</fullName>
    </recommendedName>
</protein>
<evidence type="ECO:0000313" key="1">
    <source>
        <dbReference type="EMBL" id="SHF01468.1"/>
    </source>
</evidence>
<dbReference type="SUPFAM" id="SSF55469">
    <property type="entry name" value="FMN-dependent nitroreductase-like"/>
    <property type="match status" value="1"/>
</dbReference>
<organism evidence="1 2">
    <name type="scientific">Streptoalloteichus hindustanus</name>
    <dbReference type="NCBI Taxonomy" id="2017"/>
    <lineage>
        <taxon>Bacteria</taxon>
        <taxon>Bacillati</taxon>
        <taxon>Actinomycetota</taxon>
        <taxon>Actinomycetes</taxon>
        <taxon>Pseudonocardiales</taxon>
        <taxon>Pseudonocardiaceae</taxon>
        <taxon>Streptoalloteichus</taxon>
    </lineage>
</organism>
<dbReference type="STRING" id="2017.SAMN05444320_102260"/>
<name>A0A1M4Y6Y2_STRHI</name>
<dbReference type="RefSeq" id="WP_073480542.1">
    <property type="nucleotide sequence ID" value="NZ_FQVN01000002.1"/>
</dbReference>
<dbReference type="Gene3D" id="3.40.109.10">
    <property type="entry name" value="NADH Oxidase"/>
    <property type="match status" value="1"/>
</dbReference>
<dbReference type="GO" id="GO:0016491">
    <property type="term" value="F:oxidoreductase activity"/>
    <property type="evidence" value="ECO:0007669"/>
    <property type="project" value="InterPro"/>
</dbReference>
<dbReference type="NCBIfam" id="NF047509">
    <property type="entry name" value="Rv3131_FMN_oxido"/>
    <property type="match status" value="1"/>
</dbReference>